<dbReference type="Gene3D" id="3.20.20.70">
    <property type="entry name" value="Aldolase class I"/>
    <property type="match status" value="1"/>
</dbReference>
<dbReference type="CDD" id="cd01166">
    <property type="entry name" value="KdgK"/>
    <property type="match status" value="1"/>
</dbReference>
<dbReference type="Pfam" id="PF09863">
    <property type="entry name" value="DUF2090"/>
    <property type="match status" value="1"/>
</dbReference>
<proteinExistence type="inferred from homology"/>
<evidence type="ECO:0000256" key="3">
    <source>
        <dbReference type="ARBA" id="ARBA00022741"/>
    </source>
</evidence>
<evidence type="ECO:0000256" key="1">
    <source>
        <dbReference type="ARBA" id="ARBA00010688"/>
    </source>
</evidence>
<dbReference type="PROSITE" id="PS00584">
    <property type="entry name" value="PFKB_KINASES_2"/>
    <property type="match status" value="1"/>
</dbReference>
<dbReference type="InterPro" id="IPR030830">
    <property type="entry name" value="Myo_inos_IolC"/>
</dbReference>
<dbReference type="GO" id="GO:0016301">
    <property type="term" value="F:kinase activity"/>
    <property type="evidence" value="ECO:0007669"/>
    <property type="project" value="UniProtKB-KW"/>
</dbReference>
<comment type="caution">
    <text evidence="8">The sequence shown here is derived from an EMBL/GenBank/DDBJ whole genome shotgun (WGS) entry which is preliminary data.</text>
</comment>
<dbReference type="NCBIfam" id="TIGR04382">
    <property type="entry name" value="myo_inos_iolC_N"/>
    <property type="match status" value="1"/>
</dbReference>
<dbReference type="InterPro" id="IPR018659">
    <property type="entry name" value="DUF2090"/>
</dbReference>
<dbReference type="Gene3D" id="3.40.1190.20">
    <property type="match status" value="1"/>
</dbReference>
<dbReference type="InterPro" id="IPR050306">
    <property type="entry name" value="PfkB_Carbo_kinase"/>
</dbReference>
<evidence type="ECO:0000313" key="8">
    <source>
        <dbReference type="EMBL" id="OXI43823.1"/>
    </source>
</evidence>
<evidence type="ECO:0000256" key="5">
    <source>
        <dbReference type="ARBA" id="ARBA00022840"/>
    </source>
</evidence>
<evidence type="ECO:0000259" key="7">
    <source>
        <dbReference type="Pfam" id="PF09863"/>
    </source>
</evidence>
<dbReference type="RefSeq" id="WP_089451727.1">
    <property type="nucleotide sequence ID" value="NZ_NKFA01000007.1"/>
</dbReference>
<gene>
    <name evidence="8" type="primary">iolC</name>
    <name evidence="8" type="ORF">CFB84_20005</name>
</gene>
<evidence type="ECO:0000259" key="6">
    <source>
        <dbReference type="Pfam" id="PF00294"/>
    </source>
</evidence>
<evidence type="ECO:0000313" key="9">
    <source>
        <dbReference type="Proteomes" id="UP000214600"/>
    </source>
</evidence>
<dbReference type="PANTHER" id="PTHR43085">
    <property type="entry name" value="HEXOKINASE FAMILY MEMBER"/>
    <property type="match status" value="1"/>
</dbReference>
<protein>
    <submittedName>
        <fullName evidence="8">5-dehydro-2-deoxygluconokinase</fullName>
    </submittedName>
</protein>
<dbReference type="InterPro" id="IPR029056">
    <property type="entry name" value="Ribokinase-like"/>
</dbReference>
<organism evidence="8 9">
    <name type="scientific">Burkholderia aenigmatica</name>
    <dbReference type="NCBI Taxonomy" id="2015348"/>
    <lineage>
        <taxon>Bacteria</taxon>
        <taxon>Pseudomonadati</taxon>
        <taxon>Pseudomonadota</taxon>
        <taxon>Betaproteobacteria</taxon>
        <taxon>Burkholderiales</taxon>
        <taxon>Burkholderiaceae</taxon>
        <taxon>Burkholderia</taxon>
        <taxon>Burkholderia cepacia complex</taxon>
    </lineage>
</organism>
<dbReference type="Gene3D" id="2.20.150.10">
    <property type="entry name" value="putative 5-dehydro-2- deoxygluconokinase"/>
    <property type="match status" value="1"/>
</dbReference>
<comment type="similarity">
    <text evidence="1">Belongs to the carbohydrate kinase PfkB family.</text>
</comment>
<dbReference type="EMBL" id="NKFA01000007">
    <property type="protein sequence ID" value="OXI43823.1"/>
    <property type="molecule type" value="Genomic_DNA"/>
</dbReference>
<evidence type="ECO:0000256" key="4">
    <source>
        <dbReference type="ARBA" id="ARBA00022777"/>
    </source>
</evidence>
<feature type="domain" description="Carbohydrate kinase PfkB" evidence="6">
    <location>
        <begin position="12"/>
        <end position="321"/>
    </location>
</feature>
<keyword evidence="5" id="KW-0067">ATP-binding</keyword>
<keyword evidence="3" id="KW-0547">Nucleotide-binding</keyword>
<dbReference type="Pfam" id="PF00294">
    <property type="entry name" value="PfkB"/>
    <property type="match status" value="1"/>
</dbReference>
<keyword evidence="4 8" id="KW-0418">Kinase</keyword>
<dbReference type="SUPFAM" id="SSF53613">
    <property type="entry name" value="Ribokinase-like"/>
    <property type="match status" value="1"/>
</dbReference>
<reference evidence="9" key="1">
    <citation type="submission" date="2017-06" db="EMBL/GenBank/DDBJ databases">
        <authorList>
            <person name="LiPuma J."/>
            <person name="Spilker T."/>
        </authorList>
    </citation>
    <scope>NUCLEOTIDE SEQUENCE [LARGE SCALE GENOMIC DNA]</scope>
    <source>
        <strain evidence="9">AU17325</strain>
    </source>
</reference>
<feature type="domain" description="DUF2090" evidence="7">
    <location>
        <begin position="324"/>
        <end position="632"/>
    </location>
</feature>
<keyword evidence="2" id="KW-0808">Transferase</keyword>
<name>A0A228IN55_9BURK</name>
<dbReference type="PANTHER" id="PTHR43085:SF49">
    <property type="entry name" value="5-DEHYDRO-2-DEOXYGLUCONOKINASE"/>
    <property type="match status" value="1"/>
</dbReference>
<accession>A0A228IN55</accession>
<sequence length="636" mass="69887">MEASRQFEVIGIGRVGVDLYGEQIGSGLENVQSFAKYLGGSPANTMFGSSRLGLKAAFLGRVGDEHNGRFLRQTLASAGVDVSHLKSDPDRLTALVFLSIQDKDTFPLVFYRDNCADMAIDESDIDEAFIADSRALLLSGTHLSKPNTYAACKKAALAARKAGTKVILDIDYRPVLWGLTGLGNGEQRFIASEKVSRHLEEMLALCDLIVGTEEEVMIAGGKDTPEAALNRICELSPAAIVMKQGARGCVVFDRKDDEAPGLEVAGFPIEVFNVLGAGDAFMAGLLRGYLRNEGWEKACTYANACGALVVSRHGCAPAMPTWEELTAFLSMAANGLPTERLREIPELEHLHWATARQNRSEEIAALACDHRIQIEEIAARHGCPPNYIPQFKTLVQEALFSANVPDDLRRGMLLDERFGQDGLDALAMSDTWIARPVEKPRSRPLRWDSELAPAAWLRTWPKHHIAKCLVFWTSSDNSELREEQLRYLKELEQASRTTSHEWLLELLPPTGTKVDPADILRSMEQLYDAGLRPDWWKLPSMQDSAIWDGISKLIAARDPHCHGVVLLGLEAPLAEIAEGFAFAPACVRGFAIGRTLFAAAAEGWFGGQLDDAQARTMVREQYEAAVAAWVSARAKK</sequence>
<dbReference type="InterPro" id="IPR002173">
    <property type="entry name" value="Carboh/pur_kinase_PfkB_CS"/>
</dbReference>
<dbReference type="InterPro" id="IPR013785">
    <property type="entry name" value="Aldolase_TIM"/>
</dbReference>
<dbReference type="Proteomes" id="UP000214600">
    <property type="component" value="Unassembled WGS sequence"/>
</dbReference>
<dbReference type="AlphaFoldDB" id="A0A228IN55"/>
<reference evidence="8 9" key="2">
    <citation type="submission" date="2017-08" db="EMBL/GenBank/DDBJ databases">
        <title>WGS of novel Burkholderia cepaca complex species.</title>
        <authorList>
            <person name="Lipuma J."/>
            <person name="Spilker T."/>
        </authorList>
    </citation>
    <scope>NUCLEOTIDE SEQUENCE [LARGE SCALE GENOMIC DNA]</scope>
    <source>
        <strain evidence="8 9">AU17325</strain>
    </source>
</reference>
<dbReference type="OrthoDB" id="9792663at2"/>
<dbReference type="InterPro" id="IPR011611">
    <property type="entry name" value="PfkB_dom"/>
</dbReference>
<dbReference type="InterPro" id="IPR023314">
    <property type="entry name" value="Myo_inos_IolC-like_sf"/>
</dbReference>
<dbReference type="GO" id="GO:0005524">
    <property type="term" value="F:ATP binding"/>
    <property type="evidence" value="ECO:0007669"/>
    <property type="project" value="UniProtKB-KW"/>
</dbReference>
<evidence type="ECO:0000256" key="2">
    <source>
        <dbReference type="ARBA" id="ARBA00022679"/>
    </source>
</evidence>